<proteinExistence type="predicted"/>
<dbReference type="InterPro" id="IPR000182">
    <property type="entry name" value="GNAT_dom"/>
</dbReference>
<keyword evidence="2 4" id="KW-0012">Acyltransferase</keyword>
<evidence type="ECO:0000259" key="3">
    <source>
        <dbReference type="PROSITE" id="PS51186"/>
    </source>
</evidence>
<dbReference type="CDD" id="cd04301">
    <property type="entry name" value="NAT_SF"/>
    <property type="match status" value="1"/>
</dbReference>
<evidence type="ECO:0000313" key="5">
    <source>
        <dbReference type="Proteomes" id="UP001183610"/>
    </source>
</evidence>
<name>A0ABU2R3U6_9ACTN</name>
<dbReference type="EMBL" id="JAVRET010000040">
    <property type="protein sequence ID" value="MDT0410926.1"/>
    <property type="molecule type" value="Genomic_DNA"/>
</dbReference>
<dbReference type="InterPro" id="IPR016181">
    <property type="entry name" value="Acyl_CoA_acyltransferase"/>
</dbReference>
<protein>
    <submittedName>
        <fullName evidence="4">GNAT family N-acetyltransferase</fullName>
        <ecNumber evidence="4">2.3.1.-</ecNumber>
    </submittedName>
</protein>
<dbReference type="InterPro" id="IPR050832">
    <property type="entry name" value="Bact_Acetyltransf"/>
</dbReference>
<accession>A0ABU2R3U6</accession>
<evidence type="ECO:0000313" key="4">
    <source>
        <dbReference type="EMBL" id="MDT0410926.1"/>
    </source>
</evidence>
<gene>
    <name evidence="4" type="ORF">RM698_17950</name>
</gene>
<dbReference type="GO" id="GO:0016746">
    <property type="term" value="F:acyltransferase activity"/>
    <property type="evidence" value="ECO:0007669"/>
    <property type="project" value="UniProtKB-KW"/>
</dbReference>
<dbReference type="Proteomes" id="UP001183610">
    <property type="component" value="Unassembled WGS sequence"/>
</dbReference>
<evidence type="ECO:0000256" key="2">
    <source>
        <dbReference type="ARBA" id="ARBA00023315"/>
    </source>
</evidence>
<reference evidence="5" key="1">
    <citation type="submission" date="2023-07" db="EMBL/GenBank/DDBJ databases">
        <title>30 novel species of actinomycetes from the DSMZ collection.</title>
        <authorList>
            <person name="Nouioui I."/>
        </authorList>
    </citation>
    <scope>NUCLEOTIDE SEQUENCE [LARGE SCALE GENOMIC DNA]</scope>
    <source>
        <strain evidence="5">DSM 41979</strain>
    </source>
</reference>
<dbReference type="RefSeq" id="WP_010263740.1">
    <property type="nucleotide sequence ID" value="NZ_JAVRET010000040.1"/>
</dbReference>
<keyword evidence="1 4" id="KW-0808">Transferase</keyword>
<sequence>MQDHERGPTPGAEDAVTLRAAGEEDLDTADALFTRYLEFYEVRPADPARSRAFLAERLSRRDSFITLASTPTRGTVGLAQVYPGISSLDMAPSWLLSDLFVVPRARGLGIGRALLRSVLAQAREADVAAVQLETAYGNHLAQKLYESEGFRRDPFHVYLHQLR</sequence>
<evidence type="ECO:0000256" key="1">
    <source>
        <dbReference type="ARBA" id="ARBA00022679"/>
    </source>
</evidence>
<dbReference type="PROSITE" id="PS51186">
    <property type="entry name" value="GNAT"/>
    <property type="match status" value="1"/>
</dbReference>
<dbReference type="PANTHER" id="PTHR43877">
    <property type="entry name" value="AMINOALKYLPHOSPHONATE N-ACETYLTRANSFERASE-RELATED-RELATED"/>
    <property type="match status" value="1"/>
</dbReference>
<comment type="caution">
    <text evidence="4">The sequence shown here is derived from an EMBL/GenBank/DDBJ whole genome shotgun (WGS) entry which is preliminary data.</text>
</comment>
<dbReference type="Pfam" id="PF00583">
    <property type="entry name" value="Acetyltransf_1"/>
    <property type="match status" value="1"/>
</dbReference>
<dbReference type="EC" id="2.3.1.-" evidence="4"/>
<organism evidence="4 5">
    <name type="scientific">Streptomyces evansiae</name>
    <dbReference type="NCBI Taxonomy" id="3075535"/>
    <lineage>
        <taxon>Bacteria</taxon>
        <taxon>Bacillati</taxon>
        <taxon>Actinomycetota</taxon>
        <taxon>Actinomycetes</taxon>
        <taxon>Kitasatosporales</taxon>
        <taxon>Streptomycetaceae</taxon>
        <taxon>Streptomyces</taxon>
    </lineage>
</organism>
<dbReference type="SUPFAM" id="SSF55729">
    <property type="entry name" value="Acyl-CoA N-acyltransferases (Nat)"/>
    <property type="match status" value="1"/>
</dbReference>
<dbReference type="PANTHER" id="PTHR43877:SF2">
    <property type="entry name" value="AMINOALKYLPHOSPHONATE N-ACETYLTRANSFERASE-RELATED"/>
    <property type="match status" value="1"/>
</dbReference>
<feature type="domain" description="N-acetyltransferase" evidence="3">
    <location>
        <begin position="16"/>
        <end position="163"/>
    </location>
</feature>
<dbReference type="Gene3D" id="3.40.630.30">
    <property type="match status" value="1"/>
</dbReference>
<keyword evidence="5" id="KW-1185">Reference proteome</keyword>